<feature type="compositionally biased region" description="Low complexity" evidence="1">
    <location>
        <begin position="1"/>
        <end position="21"/>
    </location>
</feature>
<comment type="caution">
    <text evidence="2">The sequence shown here is derived from an EMBL/GenBank/DDBJ whole genome shotgun (WGS) entry which is preliminary data.</text>
</comment>
<evidence type="ECO:0000256" key="1">
    <source>
        <dbReference type="SAM" id="MobiDB-lite"/>
    </source>
</evidence>
<organism evidence="2 3">
    <name type="scientific">Sanghuangporus baumii</name>
    <name type="common">Phellinus baumii</name>
    <dbReference type="NCBI Taxonomy" id="108892"/>
    <lineage>
        <taxon>Eukaryota</taxon>
        <taxon>Fungi</taxon>
        <taxon>Dikarya</taxon>
        <taxon>Basidiomycota</taxon>
        <taxon>Agaricomycotina</taxon>
        <taxon>Agaricomycetes</taxon>
        <taxon>Hymenochaetales</taxon>
        <taxon>Hymenochaetaceae</taxon>
        <taxon>Sanghuangporus</taxon>
    </lineage>
</organism>
<protein>
    <submittedName>
        <fullName evidence="2">Uncharacterized protein</fullName>
    </submittedName>
</protein>
<gene>
    <name evidence="2" type="ORF">A7U60_g7856</name>
</gene>
<dbReference type="Proteomes" id="UP000757232">
    <property type="component" value="Unassembled WGS sequence"/>
</dbReference>
<feature type="region of interest" description="Disordered" evidence="1">
    <location>
        <begin position="57"/>
        <end position="101"/>
    </location>
</feature>
<proteinExistence type="predicted"/>
<evidence type="ECO:0000313" key="3">
    <source>
        <dbReference type="Proteomes" id="UP000757232"/>
    </source>
</evidence>
<keyword evidence="3" id="KW-1185">Reference proteome</keyword>
<accession>A0A9Q5HSU3</accession>
<reference evidence="2" key="1">
    <citation type="submission" date="2016-06" db="EMBL/GenBank/DDBJ databases">
        <title>Draft Genome sequence of the fungus Inonotus baumii.</title>
        <authorList>
            <person name="Zhu H."/>
            <person name="Lin W."/>
        </authorList>
    </citation>
    <scope>NUCLEOTIDE SEQUENCE</scope>
    <source>
        <strain evidence="2">821</strain>
    </source>
</reference>
<name>A0A9Q5HSU3_SANBA</name>
<feature type="region of interest" description="Disordered" evidence="1">
    <location>
        <begin position="1"/>
        <end position="23"/>
    </location>
</feature>
<dbReference type="EMBL" id="LNZH02000211">
    <property type="protein sequence ID" value="OCB85229.1"/>
    <property type="molecule type" value="Genomic_DNA"/>
</dbReference>
<feature type="compositionally biased region" description="Polar residues" evidence="1">
    <location>
        <begin position="66"/>
        <end position="78"/>
    </location>
</feature>
<sequence length="101" mass="10558">MYNYATNPESSPTNSASSRTSDLSSVWWGSGDVFGGTPSSFTSVSSGYSGFGEGPSNACMPGGSGQMQMRFSGMSQDGNVRIMPQPSHSQARPPHNPSKSD</sequence>
<dbReference type="AlphaFoldDB" id="A0A9Q5HSU3"/>
<evidence type="ECO:0000313" key="2">
    <source>
        <dbReference type="EMBL" id="OCB85229.1"/>
    </source>
</evidence>